<accession>A0AAN9FXW0</accession>
<evidence type="ECO:0008006" key="4">
    <source>
        <dbReference type="Google" id="ProtNLM"/>
    </source>
</evidence>
<dbReference type="Proteomes" id="UP001374579">
    <property type="component" value="Unassembled WGS sequence"/>
</dbReference>
<evidence type="ECO:0000313" key="2">
    <source>
        <dbReference type="EMBL" id="KAK7087500.1"/>
    </source>
</evidence>
<keyword evidence="1" id="KW-0732">Signal</keyword>
<comment type="caution">
    <text evidence="2">The sequence shown here is derived from an EMBL/GenBank/DDBJ whole genome shotgun (WGS) entry which is preliminary data.</text>
</comment>
<reference evidence="2 3" key="1">
    <citation type="submission" date="2024-02" db="EMBL/GenBank/DDBJ databases">
        <title>Chromosome-scale genome assembly of the rough periwinkle Littorina saxatilis.</title>
        <authorList>
            <person name="De Jode A."/>
            <person name="Faria R."/>
            <person name="Formenti G."/>
            <person name="Sims Y."/>
            <person name="Smith T.P."/>
            <person name="Tracey A."/>
            <person name="Wood J.M.D."/>
            <person name="Zagrodzka Z.B."/>
            <person name="Johannesson K."/>
            <person name="Butlin R.K."/>
            <person name="Leder E.H."/>
        </authorList>
    </citation>
    <scope>NUCLEOTIDE SEQUENCE [LARGE SCALE GENOMIC DNA]</scope>
    <source>
        <strain evidence="2">Snail1</strain>
        <tissue evidence="2">Muscle</tissue>
    </source>
</reference>
<keyword evidence="3" id="KW-1185">Reference proteome</keyword>
<sequence length="127" mass="13553">MRTFALTGAAFGLVLLFSLCQAEVGHKCTAKSECAADECCQIINIVVASKKRQLHPLRPVHGNGEGTCQKYKTEGASCISFEVMNGFCGCGSGLTCHAVYVGTPTPQPVHRRHMRPGYASFCSANAN</sequence>
<dbReference type="EMBL" id="JBAMIC010004070">
    <property type="protein sequence ID" value="KAK7087500.1"/>
    <property type="molecule type" value="Genomic_DNA"/>
</dbReference>
<gene>
    <name evidence="2" type="ORF">V1264_021543</name>
</gene>
<evidence type="ECO:0000313" key="3">
    <source>
        <dbReference type="Proteomes" id="UP001374579"/>
    </source>
</evidence>
<feature type="chain" id="PRO_5042844194" description="Prokineticin domain-containing protein" evidence="1">
    <location>
        <begin position="23"/>
        <end position="127"/>
    </location>
</feature>
<name>A0AAN9FXW0_9CAEN</name>
<feature type="signal peptide" evidence="1">
    <location>
        <begin position="1"/>
        <end position="22"/>
    </location>
</feature>
<dbReference type="AlphaFoldDB" id="A0AAN9FXW0"/>
<evidence type="ECO:0000256" key="1">
    <source>
        <dbReference type="SAM" id="SignalP"/>
    </source>
</evidence>
<organism evidence="2 3">
    <name type="scientific">Littorina saxatilis</name>
    <dbReference type="NCBI Taxonomy" id="31220"/>
    <lineage>
        <taxon>Eukaryota</taxon>
        <taxon>Metazoa</taxon>
        <taxon>Spiralia</taxon>
        <taxon>Lophotrochozoa</taxon>
        <taxon>Mollusca</taxon>
        <taxon>Gastropoda</taxon>
        <taxon>Caenogastropoda</taxon>
        <taxon>Littorinimorpha</taxon>
        <taxon>Littorinoidea</taxon>
        <taxon>Littorinidae</taxon>
        <taxon>Littorina</taxon>
    </lineage>
</organism>
<protein>
    <recommendedName>
        <fullName evidence="4">Prokineticin domain-containing protein</fullName>
    </recommendedName>
</protein>
<proteinExistence type="predicted"/>